<dbReference type="PANTHER" id="PTHR35936">
    <property type="entry name" value="MEMBRANE-BOUND LYTIC MUREIN TRANSGLYCOSYLASE F"/>
    <property type="match status" value="1"/>
</dbReference>
<proteinExistence type="predicted"/>
<name>A0A2C8FFA4_9BACT</name>
<gene>
    <name evidence="5" type="ORF">DPRO_3813</name>
</gene>
<sequence>MRITQLIAVIAMTAVFGLSAFAAPPLRVATEGAYPPFNYIDENGDLVGFDVDITKALCTAMGQECTIETIPWQQLLENLASGKVDLIVASMARTPEREQIADFSDYYYRSRSMFVGLPNTSINLTPYSDEQLTIATQSHTVQEQYLREQYPQSKTLACTTIQEAFTALIQGKADAVLIDSLTVFDFLQTDAGKPYDIIGPALPPNNTSSEARIAVAKGNKQLLERINKALRTIRLNGEFSRINHMYFPFSIY</sequence>
<protein>
    <submittedName>
        <fullName evidence="5">Polar amino acid transport system substrate-binding protein</fullName>
    </submittedName>
</protein>
<dbReference type="AlphaFoldDB" id="A0A2C8FFA4"/>
<dbReference type="GO" id="GO:0015276">
    <property type="term" value="F:ligand-gated monoatomic ion channel activity"/>
    <property type="evidence" value="ECO:0007669"/>
    <property type="project" value="InterPro"/>
</dbReference>
<evidence type="ECO:0000313" key="5">
    <source>
        <dbReference type="EMBL" id="SOB60730.1"/>
    </source>
</evidence>
<evidence type="ECO:0000259" key="3">
    <source>
        <dbReference type="SMART" id="SM00062"/>
    </source>
</evidence>
<dbReference type="PANTHER" id="PTHR35936:SF19">
    <property type="entry name" value="AMINO-ACID-BINDING PROTEIN YXEM-RELATED"/>
    <property type="match status" value="1"/>
</dbReference>
<dbReference type="InterPro" id="IPR001638">
    <property type="entry name" value="Solute-binding_3/MltF_N"/>
</dbReference>
<evidence type="ECO:0000259" key="4">
    <source>
        <dbReference type="SMART" id="SM00079"/>
    </source>
</evidence>
<feature type="domain" description="Solute-binding protein family 3/N-terminal" evidence="3">
    <location>
        <begin position="25"/>
        <end position="250"/>
    </location>
</feature>
<evidence type="ECO:0000256" key="1">
    <source>
        <dbReference type="ARBA" id="ARBA00022729"/>
    </source>
</evidence>
<dbReference type="RefSeq" id="WP_097013411.1">
    <property type="nucleotide sequence ID" value="NZ_LT907975.1"/>
</dbReference>
<evidence type="ECO:0000256" key="2">
    <source>
        <dbReference type="SAM" id="SignalP"/>
    </source>
</evidence>
<dbReference type="KEGG" id="pprf:DPRO_3813"/>
<dbReference type="EMBL" id="LT907975">
    <property type="protein sequence ID" value="SOB60730.1"/>
    <property type="molecule type" value="Genomic_DNA"/>
</dbReference>
<dbReference type="InterPro" id="IPR001320">
    <property type="entry name" value="Iontro_rcpt_C"/>
</dbReference>
<dbReference type="GO" id="GO:0016020">
    <property type="term" value="C:membrane"/>
    <property type="evidence" value="ECO:0007669"/>
    <property type="project" value="InterPro"/>
</dbReference>
<feature type="signal peptide" evidence="2">
    <location>
        <begin position="1"/>
        <end position="22"/>
    </location>
</feature>
<dbReference type="SUPFAM" id="SSF53850">
    <property type="entry name" value="Periplasmic binding protein-like II"/>
    <property type="match status" value="1"/>
</dbReference>
<feature type="chain" id="PRO_5012225966" evidence="2">
    <location>
        <begin position="23"/>
        <end position="252"/>
    </location>
</feature>
<reference evidence="6" key="1">
    <citation type="submission" date="2017-09" db="EMBL/GenBank/DDBJ databases">
        <authorList>
            <person name="Regsiter A."/>
            <person name="William W."/>
        </authorList>
    </citation>
    <scope>NUCLEOTIDE SEQUENCE [LARGE SCALE GENOMIC DNA]</scope>
    <source>
        <strain evidence="6">500-1</strain>
    </source>
</reference>
<evidence type="ECO:0000313" key="6">
    <source>
        <dbReference type="Proteomes" id="UP000219215"/>
    </source>
</evidence>
<dbReference type="Proteomes" id="UP000219215">
    <property type="component" value="Chromosome DPRO"/>
</dbReference>
<dbReference type="Gene3D" id="3.40.190.10">
    <property type="entry name" value="Periplasmic binding protein-like II"/>
    <property type="match status" value="2"/>
</dbReference>
<keyword evidence="6" id="KW-1185">Reference proteome</keyword>
<accession>A0A2C8FFA4</accession>
<dbReference type="Pfam" id="PF00497">
    <property type="entry name" value="SBP_bac_3"/>
    <property type="match status" value="1"/>
</dbReference>
<dbReference type="SMART" id="SM00079">
    <property type="entry name" value="PBPe"/>
    <property type="match status" value="1"/>
</dbReference>
<dbReference type="OrthoDB" id="5431130at2"/>
<dbReference type="SMART" id="SM00062">
    <property type="entry name" value="PBPb"/>
    <property type="match status" value="1"/>
</dbReference>
<organism evidence="5 6">
    <name type="scientific">Pseudodesulfovibrio profundus</name>
    <dbReference type="NCBI Taxonomy" id="57320"/>
    <lineage>
        <taxon>Bacteria</taxon>
        <taxon>Pseudomonadati</taxon>
        <taxon>Thermodesulfobacteriota</taxon>
        <taxon>Desulfovibrionia</taxon>
        <taxon>Desulfovibrionales</taxon>
        <taxon>Desulfovibrionaceae</taxon>
    </lineage>
</organism>
<feature type="domain" description="Ionotropic glutamate receptor C-terminal" evidence="4">
    <location>
        <begin position="25"/>
        <end position="249"/>
    </location>
</feature>
<keyword evidence="1 2" id="KW-0732">Signal</keyword>